<evidence type="ECO:0000313" key="2">
    <source>
        <dbReference type="EMBL" id="TQE06614.1"/>
    </source>
</evidence>
<dbReference type="PANTHER" id="PTHR34962">
    <property type="entry name" value="EMBRYO DEFECTIVE 1703-RELATED"/>
    <property type="match status" value="1"/>
</dbReference>
<organism evidence="2 3">
    <name type="scientific">Malus baccata</name>
    <name type="common">Siberian crab apple</name>
    <name type="synonym">Pyrus baccata</name>
    <dbReference type="NCBI Taxonomy" id="106549"/>
    <lineage>
        <taxon>Eukaryota</taxon>
        <taxon>Viridiplantae</taxon>
        <taxon>Streptophyta</taxon>
        <taxon>Embryophyta</taxon>
        <taxon>Tracheophyta</taxon>
        <taxon>Spermatophyta</taxon>
        <taxon>Magnoliopsida</taxon>
        <taxon>eudicotyledons</taxon>
        <taxon>Gunneridae</taxon>
        <taxon>Pentapetalae</taxon>
        <taxon>rosids</taxon>
        <taxon>fabids</taxon>
        <taxon>Rosales</taxon>
        <taxon>Rosaceae</taxon>
        <taxon>Amygdaloideae</taxon>
        <taxon>Maleae</taxon>
        <taxon>Malus</taxon>
    </lineage>
</organism>
<gene>
    <name evidence="2" type="ORF">C1H46_007856</name>
</gene>
<protein>
    <submittedName>
        <fullName evidence="2">Uncharacterized protein</fullName>
    </submittedName>
</protein>
<dbReference type="PANTHER" id="PTHR34962:SF3">
    <property type="entry name" value="ABC SUBFAMILY C PROTEIN"/>
    <property type="match status" value="1"/>
</dbReference>
<dbReference type="EMBL" id="VIEB01000101">
    <property type="protein sequence ID" value="TQE06614.1"/>
    <property type="molecule type" value="Genomic_DNA"/>
</dbReference>
<sequence>MAGAHCATSLVIAHPIHSTAKPVKPILSASVSVPSKPTRRRNHLRPKILKTLTRPYPPPKTPLLPELPPTEPVIPIESPVTPSENDSNSELNSDRSDVVAAEGDTVEELSVSMTTPEQNGIVGKFSAKSVIKFGAYLVGAYLFQAFFTVWLLGNDNHDQETGKSKTLSKSKGKALYSNVGSELGNVISLDEIQLDERIEEIRAMAREARKSEKRELKKGSIGDEDDISDARNRIGIEKEVGERLVRLQRSLNSKREKLQGPYVSNMEKNEKVEAGNSKEEDGTLLFKKKVKFKAEAKSNPKGFGGLDEHGESRRIKRGSGGVDTVAGDASVVSDGKELLDSDNEENQRESDIGQGVSKTVEDEPKLLQNDGNHLEKGTRSMDSGKDIGAGTIEPQNGTVQKKRRGKSSEGVKSRKSRALGKKKSSSKKEIQETTIKSGDNAVLSVNGSSKNKEAEKEPVANKVSGNRSKNDIDPWWLDLPYVLVIMIRRGSGSEGQGGLYTLKLSSQHQNRSDFSYTVAFEHRTDAINFCILLETFFEDLGDFRADIVPLPNKELREAIKSDNMKLIFVKRGQLQLYAGQPFEEVETALRSLVEQE</sequence>
<feature type="region of interest" description="Disordered" evidence="1">
    <location>
        <begin position="256"/>
        <end position="278"/>
    </location>
</feature>
<feature type="compositionally biased region" description="Basic and acidic residues" evidence="1">
    <location>
        <begin position="334"/>
        <end position="351"/>
    </location>
</feature>
<keyword evidence="3" id="KW-1185">Reference proteome</keyword>
<feature type="compositionally biased region" description="Pro residues" evidence="1">
    <location>
        <begin position="55"/>
        <end position="72"/>
    </location>
</feature>
<feature type="compositionally biased region" description="Basic and acidic residues" evidence="1">
    <location>
        <begin position="450"/>
        <end position="459"/>
    </location>
</feature>
<feature type="compositionally biased region" description="Polar residues" evidence="1">
    <location>
        <begin position="432"/>
        <end position="449"/>
    </location>
</feature>
<dbReference type="Proteomes" id="UP000315295">
    <property type="component" value="Unassembled WGS sequence"/>
</dbReference>
<accession>A0A540N6D1</accession>
<feature type="region of interest" description="Disordered" evidence="1">
    <location>
        <begin position="51"/>
        <end position="97"/>
    </location>
</feature>
<feature type="compositionally biased region" description="Basic residues" evidence="1">
    <location>
        <begin position="413"/>
        <end position="425"/>
    </location>
</feature>
<comment type="caution">
    <text evidence="2">The sequence shown here is derived from an EMBL/GenBank/DDBJ whole genome shotgun (WGS) entry which is preliminary data.</text>
</comment>
<feature type="compositionally biased region" description="Basic and acidic residues" evidence="1">
    <location>
        <begin position="372"/>
        <end position="385"/>
    </location>
</feature>
<reference evidence="2 3" key="1">
    <citation type="journal article" date="2019" name="G3 (Bethesda)">
        <title>Sequencing of a Wild Apple (Malus baccata) Genome Unravels the Differences Between Cultivated and Wild Apple Species Regarding Disease Resistance and Cold Tolerance.</title>
        <authorList>
            <person name="Chen X."/>
        </authorList>
    </citation>
    <scope>NUCLEOTIDE SEQUENCE [LARGE SCALE GENOMIC DNA]</scope>
    <source>
        <strain evidence="3">cv. Shandingzi</strain>
        <tissue evidence="2">Leaves</tissue>
    </source>
</reference>
<name>A0A540N6D1_MALBA</name>
<evidence type="ECO:0000313" key="3">
    <source>
        <dbReference type="Proteomes" id="UP000315295"/>
    </source>
</evidence>
<evidence type="ECO:0000256" key="1">
    <source>
        <dbReference type="SAM" id="MobiDB-lite"/>
    </source>
</evidence>
<feature type="compositionally biased region" description="Basic and acidic residues" evidence="1">
    <location>
        <begin position="267"/>
        <end position="278"/>
    </location>
</feature>
<dbReference type="STRING" id="106549.A0A540N6D1"/>
<dbReference type="AlphaFoldDB" id="A0A540N6D1"/>
<feature type="region of interest" description="Disordered" evidence="1">
    <location>
        <begin position="296"/>
        <end position="465"/>
    </location>
</feature>
<proteinExistence type="predicted"/>